<dbReference type="InterPro" id="IPR036770">
    <property type="entry name" value="Ankyrin_rpt-contain_sf"/>
</dbReference>
<dbReference type="Pfam" id="PF12796">
    <property type="entry name" value="Ank_2"/>
    <property type="match status" value="1"/>
</dbReference>
<dbReference type="InParanoid" id="A0A1Q3C1T3"/>
<dbReference type="Pfam" id="PF13962">
    <property type="entry name" value="PGG"/>
    <property type="match status" value="1"/>
</dbReference>
<reference evidence="11" key="1">
    <citation type="submission" date="2016-04" db="EMBL/GenBank/DDBJ databases">
        <title>Cephalotus genome sequencing.</title>
        <authorList>
            <person name="Fukushima K."/>
            <person name="Hasebe M."/>
            <person name="Fang X."/>
        </authorList>
    </citation>
    <scope>NUCLEOTIDE SEQUENCE [LARGE SCALE GENOMIC DNA]</scope>
    <source>
        <strain evidence="11">cv. St1</strain>
    </source>
</reference>
<feature type="compositionally biased region" description="Low complexity" evidence="7">
    <location>
        <begin position="169"/>
        <end position="188"/>
    </location>
</feature>
<dbReference type="PANTHER" id="PTHR24186:SF37">
    <property type="entry name" value="PGG DOMAIN-CONTAINING PROTEIN"/>
    <property type="match status" value="1"/>
</dbReference>
<dbReference type="InterPro" id="IPR026961">
    <property type="entry name" value="PGG_dom"/>
</dbReference>
<dbReference type="InterPro" id="IPR002110">
    <property type="entry name" value="Ankyrin_rpt"/>
</dbReference>
<dbReference type="PANTHER" id="PTHR24186">
    <property type="entry name" value="PROTEIN PHOSPHATASE 1 REGULATORY SUBUNIT"/>
    <property type="match status" value="1"/>
</dbReference>
<keyword evidence="3" id="KW-0677">Repeat</keyword>
<gene>
    <name evidence="10" type="ORF">CFOL_v3_17592</name>
</gene>
<evidence type="ECO:0000256" key="1">
    <source>
        <dbReference type="ARBA" id="ARBA00004141"/>
    </source>
</evidence>
<dbReference type="STRING" id="3775.A0A1Q3C1T3"/>
<dbReference type="GO" id="GO:0005886">
    <property type="term" value="C:plasma membrane"/>
    <property type="evidence" value="ECO:0007669"/>
    <property type="project" value="TreeGrafter"/>
</dbReference>
<evidence type="ECO:0000259" key="9">
    <source>
        <dbReference type="Pfam" id="PF13962"/>
    </source>
</evidence>
<protein>
    <submittedName>
        <fullName evidence="10">Ank_2 domain-containing protein/PGG domain-containing protein</fullName>
    </submittedName>
</protein>
<feature type="transmembrane region" description="Helical" evidence="8">
    <location>
        <begin position="313"/>
        <end position="333"/>
    </location>
</feature>
<evidence type="ECO:0000256" key="6">
    <source>
        <dbReference type="ARBA" id="ARBA00023136"/>
    </source>
</evidence>
<evidence type="ECO:0000256" key="7">
    <source>
        <dbReference type="SAM" id="MobiDB-lite"/>
    </source>
</evidence>
<keyword evidence="11" id="KW-1185">Reference proteome</keyword>
<feature type="transmembrane region" description="Helical" evidence="8">
    <location>
        <begin position="281"/>
        <end position="301"/>
    </location>
</feature>
<keyword evidence="5" id="KW-0040">ANK repeat</keyword>
<dbReference type="FunCoup" id="A0A1Q3C1T3">
    <property type="interactions" value="55"/>
</dbReference>
<comment type="caution">
    <text evidence="10">The sequence shown here is derived from an EMBL/GenBank/DDBJ whole genome shotgun (WGS) entry which is preliminary data.</text>
</comment>
<feature type="domain" description="PGG" evidence="9">
    <location>
        <begin position="203"/>
        <end position="335"/>
    </location>
</feature>
<evidence type="ECO:0000313" key="10">
    <source>
        <dbReference type="EMBL" id="GAV74111.1"/>
    </source>
</evidence>
<evidence type="ECO:0000313" key="11">
    <source>
        <dbReference type="Proteomes" id="UP000187406"/>
    </source>
</evidence>
<dbReference type="SUPFAM" id="SSF48403">
    <property type="entry name" value="Ankyrin repeat"/>
    <property type="match status" value="1"/>
</dbReference>
<evidence type="ECO:0000256" key="3">
    <source>
        <dbReference type="ARBA" id="ARBA00022737"/>
    </source>
</evidence>
<dbReference type="OrthoDB" id="7729168at2759"/>
<dbReference type="AlphaFoldDB" id="A0A1Q3C1T3"/>
<feature type="region of interest" description="Disordered" evidence="7">
    <location>
        <begin position="169"/>
        <end position="194"/>
    </location>
</feature>
<evidence type="ECO:0000256" key="2">
    <source>
        <dbReference type="ARBA" id="ARBA00022692"/>
    </source>
</evidence>
<keyword evidence="4 8" id="KW-1133">Transmembrane helix</keyword>
<sequence length="338" mass="37060">HLNVVKALLSVNPEICLSLDRYGRNPLHIEVIKGRVEVLRELVKAKPKAALVRVDRGETVLHLCVSHYQLETLNLLVETINDHEFVNSKDYDSFTVLHLAVADKQIESIKFLIEKTAIEVNALNCNGFVTLDMALACSQRVKKTDIRDCLQSAGAVRADLSASSILLTKSTKPTGSSSGTTNQSSTQSPISKTHDMHQMKQSKWLESKWDTLIVVASLIATMAFQAGTNPPGGIWQDYGGDNSTSTSKKHMPGTSVMAHRYLLPYTAFLSSVVGTKNSRHNSTLCFNTTGFLACISVILLLKSGLPFRCRFFVATLTLSIWVAIISVALTYTFSVTGL</sequence>
<evidence type="ECO:0000256" key="8">
    <source>
        <dbReference type="SAM" id="Phobius"/>
    </source>
</evidence>
<dbReference type="Gene3D" id="1.25.40.20">
    <property type="entry name" value="Ankyrin repeat-containing domain"/>
    <property type="match status" value="1"/>
</dbReference>
<dbReference type="EMBL" id="BDDD01001187">
    <property type="protein sequence ID" value="GAV74111.1"/>
    <property type="molecule type" value="Genomic_DNA"/>
</dbReference>
<dbReference type="SMART" id="SM00248">
    <property type="entry name" value="ANK"/>
    <property type="match status" value="3"/>
</dbReference>
<keyword evidence="6 8" id="KW-0472">Membrane</keyword>
<accession>A0A1Q3C1T3</accession>
<evidence type="ECO:0000256" key="5">
    <source>
        <dbReference type="ARBA" id="ARBA00023043"/>
    </source>
</evidence>
<name>A0A1Q3C1T3_CEPFO</name>
<feature type="non-terminal residue" evidence="10">
    <location>
        <position position="338"/>
    </location>
</feature>
<comment type="subcellular location">
    <subcellularLocation>
        <location evidence="1">Membrane</location>
        <topology evidence="1">Multi-pass membrane protein</topology>
    </subcellularLocation>
</comment>
<feature type="non-terminal residue" evidence="10">
    <location>
        <position position="1"/>
    </location>
</feature>
<organism evidence="10 11">
    <name type="scientific">Cephalotus follicularis</name>
    <name type="common">Albany pitcher plant</name>
    <dbReference type="NCBI Taxonomy" id="3775"/>
    <lineage>
        <taxon>Eukaryota</taxon>
        <taxon>Viridiplantae</taxon>
        <taxon>Streptophyta</taxon>
        <taxon>Embryophyta</taxon>
        <taxon>Tracheophyta</taxon>
        <taxon>Spermatophyta</taxon>
        <taxon>Magnoliopsida</taxon>
        <taxon>eudicotyledons</taxon>
        <taxon>Gunneridae</taxon>
        <taxon>Pentapetalae</taxon>
        <taxon>rosids</taxon>
        <taxon>fabids</taxon>
        <taxon>Oxalidales</taxon>
        <taxon>Cephalotaceae</taxon>
        <taxon>Cephalotus</taxon>
    </lineage>
</organism>
<keyword evidence="2 8" id="KW-0812">Transmembrane</keyword>
<proteinExistence type="predicted"/>
<dbReference type="Proteomes" id="UP000187406">
    <property type="component" value="Unassembled WGS sequence"/>
</dbReference>
<evidence type="ECO:0000256" key="4">
    <source>
        <dbReference type="ARBA" id="ARBA00022989"/>
    </source>
</evidence>